<proteinExistence type="predicted"/>
<organism evidence="2 3">
    <name type="scientific">Mycoplasmopsis anatis</name>
    <dbReference type="NCBI Taxonomy" id="171279"/>
    <lineage>
        <taxon>Bacteria</taxon>
        <taxon>Bacillati</taxon>
        <taxon>Mycoplasmatota</taxon>
        <taxon>Mycoplasmoidales</taxon>
        <taxon>Metamycoplasmataceae</taxon>
        <taxon>Mycoplasmopsis</taxon>
    </lineage>
</organism>
<dbReference type="Pfam" id="PF00561">
    <property type="entry name" value="Abhydrolase_1"/>
    <property type="match status" value="1"/>
</dbReference>
<protein>
    <submittedName>
        <fullName evidence="2">Alpha/beta fold hydrolase</fullName>
    </submittedName>
</protein>
<dbReference type="InterPro" id="IPR000073">
    <property type="entry name" value="AB_hydrolase_1"/>
</dbReference>
<gene>
    <name evidence="2" type="ORF">MADP07_00076</name>
</gene>
<dbReference type="PANTHER" id="PTHR43689">
    <property type="entry name" value="HYDROLASE"/>
    <property type="match status" value="1"/>
</dbReference>
<name>A0A9Q3QD54_9BACT</name>
<keyword evidence="2" id="KW-0378">Hydrolase</keyword>
<dbReference type="EMBL" id="JABZFG010000001">
    <property type="protein sequence ID" value="MBW0602368.1"/>
    <property type="molecule type" value="Genomic_DNA"/>
</dbReference>
<dbReference type="AlphaFoldDB" id="A0A9Q3QD54"/>
<sequence length="268" mass="31510">MLYREKINNFEINYYLEEFQENKPIVLFLHGFADSYRTFVKLFNSNDYISVAIDLPGCGQSVYENELKIEDYQNVVEQFIVKHFYNKDIYIVSHSLGSASALYAAKKLKNIKFCLLIAPFNYLIASEKEHVKIMSNRLLPESFDDIYESYTSLFYNLNELIKTAAEKRAISFKTISTQRMNNFEYMVKNQILNIEYNNSIKELFSLKNYSIITGDQDKFVPIHLINRIKEENNWIELTTINNCGHATIYEGFSEVKNKILEMIKHNNL</sequence>
<comment type="caution">
    <text evidence="2">The sequence shown here is derived from an EMBL/GenBank/DDBJ whole genome shotgun (WGS) entry which is preliminary data.</text>
</comment>
<evidence type="ECO:0000313" key="3">
    <source>
        <dbReference type="Proteomes" id="UP000746160"/>
    </source>
</evidence>
<evidence type="ECO:0000313" key="2">
    <source>
        <dbReference type="EMBL" id="MBW0602368.1"/>
    </source>
</evidence>
<evidence type="ECO:0000259" key="1">
    <source>
        <dbReference type="Pfam" id="PF00561"/>
    </source>
</evidence>
<feature type="domain" description="AB hydrolase-1" evidence="1">
    <location>
        <begin position="24"/>
        <end position="251"/>
    </location>
</feature>
<dbReference type="GO" id="GO:0016787">
    <property type="term" value="F:hydrolase activity"/>
    <property type="evidence" value="ECO:0007669"/>
    <property type="project" value="UniProtKB-KW"/>
</dbReference>
<dbReference type="Proteomes" id="UP000746160">
    <property type="component" value="Unassembled WGS sequence"/>
</dbReference>
<dbReference type="PANTHER" id="PTHR43689:SF8">
    <property type="entry name" value="ALPHA_BETA-HYDROLASES SUPERFAMILY PROTEIN"/>
    <property type="match status" value="1"/>
</dbReference>
<dbReference type="RefSeq" id="WP_218675239.1">
    <property type="nucleotide sequence ID" value="NZ_JABZFG010000001.1"/>
</dbReference>
<accession>A0A9Q3QD54</accession>
<reference evidence="2" key="1">
    <citation type="journal article" date="2021" name="Genes Genomics">
        <title>Comparative genomic analysis of Mycoplasma anatis strains.</title>
        <authorList>
            <person name="Zhou Q."/>
            <person name="Mai K."/>
            <person name="Yang D."/>
            <person name="Liu J."/>
            <person name="Yan Z."/>
            <person name="Luo C."/>
            <person name="Tan Y."/>
            <person name="Cao S."/>
            <person name="Zhou Q."/>
            <person name="Chen L."/>
            <person name="Chen F."/>
        </authorList>
    </citation>
    <scope>NUCLEOTIDE SEQUENCE</scope>
    <source>
        <strain evidence="2">DP07</strain>
    </source>
</reference>